<dbReference type="EMBL" id="ATLV01027094">
    <property type="status" value="NOT_ANNOTATED_CDS"/>
    <property type="molecule type" value="Genomic_DNA"/>
</dbReference>
<dbReference type="EMBL" id="KE525423">
    <property type="protein sequence ID" value="KFB53893.1"/>
    <property type="molecule type" value="Genomic_DNA"/>
</dbReference>
<name>A0A084WUJ9_ANOSI</name>
<reference evidence="3 5" key="1">
    <citation type="journal article" date="2014" name="BMC Genomics">
        <title>Genome sequence of Anopheles sinensis provides insight into genetics basis of mosquito competence for malaria parasites.</title>
        <authorList>
            <person name="Zhou D."/>
            <person name="Zhang D."/>
            <person name="Ding G."/>
            <person name="Shi L."/>
            <person name="Hou Q."/>
            <person name="Ye Y."/>
            <person name="Xu Y."/>
            <person name="Zhou H."/>
            <person name="Xiong C."/>
            <person name="Li S."/>
            <person name="Yu J."/>
            <person name="Hong S."/>
            <person name="Yu X."/>
            <person name="Zou P."/>
            <person name="Chen C."/>
            <person name="Chang X."/>
            <person name="Wang W."/>
            <person name="Lv Y."/>
            <person name="Sun Y."/>
            <person name="Ma L."/>
            <person name="Shen B."/>
            <person name="Zhu C."/>
        </authorList>
    </citation>
    <scope>NUCLEOTIDE SEQUENCE [LARGE SCALE GENOMIC DNA]</scope>
</reference>
<dbReference type="Proteomes" id="UP000030765">
    <property type="component" value="Unassembled WGS sequence"/>
</dbReference>
<reference evidence="4" key="2">
    <citation type="submission" date="2020-05" db="UniProtKB">
        <authorList>
            <consortium name="EnsemblMetazoa"/>
        </authorList>
    </citation>
    <scope>IDENTIFICATION</scope>
</reference>
<accession>A0A084WUJ9</accession>
<feature type="chain" id="PRO_5001785346" evidence="2">
    <location>
        <begin position="22"/>
        <end position="92"/>
    </location>
</feature>
<evidence type="ECO:0000256" key="1">
    <source>
        <dbReference type="SAM" id="MobiDB-lite"/>
    </source>
</evidence>
<evidence type="ECO:0000313" key="4">
    <source>
        <dbReference type="EnsemblMetazoa" id="ASIC022339-PA"/>
    </source>
</evidence>
<evidence type="ECO:0000256" key="2">
    <source>
        <dbReference type="SAM" id="SignalP"/>
    </source>
</evidence>
<feature type="region of interest" description="Disordered" evidence="1">
    <location>
        <begin position="53"/>
        <end position="92"/>
    </location>
</feature>
<organism evidence="3">
    <name type="scientific">Anopheles sinensis</name>
    <name type="common">Mosquito</name>
    <dbReference type="NCBI Taxonomy" id="74873"/>
    <lineage>
        <taxon>Eukaryota</taxon>
        <taxon>Metazoa</taxon>
        <taxon>Ecdysozoa</taxon>
        <taxon>Arthropoda</taxon>
        <taxon>Hexapoda</taxon>
        <taxon>Insecta</taxon>
        <taxon>Pterygota</taxon>
        <taxon>Neoptera</taxon>
        <taxon>Endopterygota</taxon>
        <taxon>Diptera</taxon>
        <taxon>Nematocera</taxon>
        <taxon>Culicoidea</taxon>
        <taxon>Culicidae</taxon>
        <taxon>Anophelinae</taxon>
        <taxon>Anopheles</taxon>
    </lineage>
</organism>
<feature type="compositionally biased region" description="Gly residues" evidence="1">
    <location>
        <begin position="61"/>
        <end position="92"/>
    </location>
</feature>
<evidence type="ECO:0000313" key="5">
    <source>
        <dbReference type="Proteomes" id="UP000030765"/>
    </source>
</evidence>
<dbReference type="EnsemblMetazoa" id="ASIC022339-RA">
    <property type="protein sequence ID" value="ASIC022339-PA"/>
    <property type="gene ID" value="ASIC022339"/>
</dbReference>
<protein>
    <submittedName>
        <fullName evidence="3 4">Uncharacterized protein</fullName>
    </submittedName>
</protein>
<proteinExistence type="predicted"/>
<gene>
    <name evidence="3" type="ORF">ZHAS_00022339</name>
</gene>
<dbReference type="AlphaFoldDB" id="A0A084WUJ9"/>
<evidence type="ECO:0000313" key="3">
    <source>
        <dbReference type="EMBL" id="KFB53893.1"/>
    </source>
</evidence>
<dbReference type="OrthoDB" id="7742795at2759"/>
<feature type="signal peptide" evidence="2">
    <location>
        <begin position="1"/>
        <end position="21"/>
    </location>
</feature>
<dbReference type="VEuPathDB" id="VectorBase:ASIS002781"/>
<dbReference type="VEuPathDB" id="VectorBase:ASIC022339"/>
<sequence>MNKLLATTFLVAMLLVSITLADHHKPDEKLVPIDNVAAELKMHGLESMLDGLRVRRAAQGQGQGSGGRRGPPSDGQGGQRGGQNSGQNSGGN</sequence>
<keyword evidence="5" id="KW-1185">Reference proteome</keyword>
<keyword evidence="2" id="KW-0732">Signal</keyword>